<dbReference type="SUPFAM" id="SSF50494">
    <property type="entry name" value="Trypsin-like serine proteases"/>
    <property type="match status" value="1"/>
</dbReference>
<name>W8EWL9_9BACT</name>
<dbReference type="AlphaFoldDB" id="W8EWL9"/>
<protein>
    <recommendedName>
        <fullName evidence="4">Serine protease</fullName>
    </recommendedName>
</protein>
<accession>W8EWL9</accession>
<organism evidence="2 3">
    <name type="scientific">Hymenobacter swuensis DY53</name>
    <dbReference type="NCBI Taxonomy" id="1227739"/>
    <lineage>
        <taxon>Bacteria</taxon>
        <taxon>Pseudomonadati</taxon>
        <taxon>Bacteroidota</taxon>
        <taxon>Cytophagia</taxon>
        <taxon>Cytophagales</taxon>
        <taxon>Hymenobacteraceae</taxon>
        <taxon>Hymenobacter</taxon>
    </lineage>
</organism>
<evidence type="ECO:0000313" key="2">
    <source>
        <dbReference type="EMBL" id="AHJ96182.1"/>
    </source>
</evidence>
<evidence type="ECO:0000256" key="1">
    <source>
        <dbReference type="SAM" id="MobiDB-lite"/>
    </source>
</evidence>
<dbReference type="InterPro" id="IPR043504">
    <property type="entry name" value="Peptidase_S1_PA_chymotrypsin"/>
</dbReference>
<gene>
    <name evidence="2" type="ORF">Hsw_0587</name>
</gene>
<proteinExistence type="predicted"/>
<dbReference type="Pfam" id="PF13365">
    <property type="entry name" value="Trypsin_2"/>
    <property type="match status" value="1"/>
</dbReference>
<dbReference type="InterPro" id="IPR009003">
    <property type="entry name" value="Peptidase_S1_PA"/>
</dbReference>
<dbReference type="eggNOG" id="COG3591">
    <property type="taxonomic scope" value="Bacteria"/>
</dbReference>
<dbReference type="KEGG" id="hsw:Hsw_0587"/>
<keyword evidence="3" id="KW-1185">Reference proteome</keyword>
<dbReference type="PATRIC" id="fig|1227739.3.peg.845"/>
<sequence>MNDLINSALMAVYDRLVASERERNKTRNDVRLGRLLEADTPERIEKRKMRLLADTSTAPALTKADREILASGPVLNAPPDTQRAFESTIGTYDGLPCWFLLKGWEARRTVGRIYVRSRGIRVGWGTGFLVAPNLLLTNQHVISSLQVAQESWVEFDYEESFGGIIHPTALFNFRPDLVYISSPADGGLDYALIGVESTPRPESGRPTSVLTEFGYNFLFSEEGKLIKGESINALHHPEGQPRQVSMRNNRLLALEEPALNNTWMHYETDTLEGSSGSPLFNNQWEVVGVHHAAAEKRDENGNILALGGGLWEEAMGKKMKWWYANEGLRISYFMKDVERRFVAATAANVTSTPNCVISSLGRTFVEMMLRPVIGATAHPDLPPPMDDMLPLTSARESRPE</sequence>
<reference evidence="2 3" key="1">
    <citation type="submission" date="2014-01" db="EMBL/GenBank/DDBJ databases">
        <title>Complete genome sequence of ionizing-radiation resistance bacterium Hymenobacter swuensis DY53.</title>
        <authorList>
            <person name="Jung J.-H."/>
            <person name="Jeong S.-W."/>
            <person name="Joe M.-H."/>
            <person name="Cho y.-j."/>
            <person name="Kim M.-K."/>
            <person name="Lim S.-Y."/>
        </authorList>
    </citation>
    <scope>NUCLEOTIDE SEQUENCE [LARGE SCALE GENOMIC DNA]</scope>
    <source>
        <strain evidence="2 3">DY53</strain>
    </source>
</reference>
<dbReference type="Gene3D" id="2.40.10.10">
    <property type="entry name" value="Trypsin-like serine proteases"/>
    <property type="match status" value="2"/>
</dbReference>
<dbReference type="HOGENOM" id="CLU_066144_0_0_10"/>
<evidence type="ECO:0008006" key="4">
    <source>
        <dbReference type="Google" id="ProtNLM"/>
    </source>
</evidence>
<feature type="region of interest" description="Disordered" evidence="1">
    <location>
        <begin position="376"/>
        <end position="400"/>
    </location>
</feature>
<dbReference type="EMBL" id="CP007145">
    <property type="protein sequence ID" value="AHJ96182.1"/>
    <property type="molecule type" value="Genomic_DNA"/>
</dbReference>
<dbReference type="RefSeq" id="WP_052346104.1">
    <property type="nucleotide sequence ID" value="NZ_CP007145.1"/>
</dbReference>
<dbReference type="OrthoDB" id="9770276at2"/>
<evidence type="ECO:0000313" key="3">
    <source>
        <dbReference type="Proteomes" id="UP000019423"/>
    </source>
</evidence>
<dbReference type="PANTHER" id="PTHR36234">
    <property type="entry name" value="LYSYL ENDOPEPTIDASE"/>
    <property type="match status" value="1"/>
</dbReference>
<dbReference type="Proteomes" id="UP000019423">
    <property type="component" value="Chromosome"/>
</dbReference>
<dbReference type="PANTHER" id="PTHR36234:SF5">
    <property type="entry name" value="LYSYL ENDOPEPTIDASE"/>
    <property type="match status" value="1"/>
</dbReference>